<evidence type="ECO:0000256" key="1">
    <source>
        <dbReference type="SAM" id="Phobius"/>
    </source>
</evidence>
<name>A0ABR8P3F8_9LACO</name>
<feature type="transmembrane region" description="Helical" evidence="1">
    <location>
        <begin position="12"/>
        <end position="32"/>
    </location>
</feature>
<organism evidence="2 3">
    <name type="scientific">Limosilactobacillus walteri</name>
    <dbReference type="NCBI Taxonomy" id="2268022"/>
    <lineage>
        <taxon>Bacteria</taxon>
        <taxon>Bacillati</taxon>
        <taxon>Bacillota</taxon>
        <taxon>Bacilli</taxon>
        <taxon>Lactobacillales</taxon>
        <taxon>Lactobacillaceae</taxon>
        <taxon>Limosilactobacillus</taxon>
    </lineage>
</organism>
<comment type="caution">
    <text evidence="2">The sequence shown here is derived from an EMBL/GenBank/DDBJ whole genome shotgun (WGS) entry which is preliminary data.</text>
</comment>
<keyword evidence="1" id="KW-0812">Transmembrane</keyword>
<keyword evidence="1" id="KW-1133">Transmembrane helix</keyword>
<keyword evidence="1" id="KW-0472">Membrane</keyword>
<evidence type="ECO:0000313" key="2">
    <source>
        <dbReference type="EMBL" id="MBD5805537.1"/>
    </source>
</evidence>
<evidence type="ECO:0000313" key="3">
    <source>
        <dbReference type="Proteomes" id="UP000704341"/>
    </source>
</evidence>
<protein>
    <recommendedName>
        <fullName evidence="4">Bypass of forespore C C-terminal domain-containing protein</fullName>
    </recommendedName>
</protein>
<dbReference type="EMBL" id="QORN01000001">
    <property type="protein sequence ID" value="MBD5805537.1"/>
    <property type="molecule type" value="Genomic_DNA"/>
</dbReference>
<keyword evidence="3" id="KW-1185">Reference proteome</keyword>
<sequence length="203" mass="22724">MRNFIKNNRKLLIIALGVVCALVVIIIGHKAYEQQRDEQAVDEISKACKKTPSMSGLFSKFQIAGVDTHKKVLNLQMNEELSNRLKSNIGSYIEDNISVLTRTFGDPTRHEDGEGNLLVTGDEIEPICDTISSNKKFIKDFGTGWEIKVYNAQGDIAYIYSDDKFLDKPELHLDSVIAKGQQEHDENAVRLTEAVLNAVGNRN</sequence>
<evidence type="ECO:0008006" key="4">
    <source>
        <dbReference type="Google" id="ProtNLM"/>
    </source>
</evidence>
<proteinExistence type="predicted"/>
<gene>
    <name evidence="2" type="ORF">DTK66_00170</name>
</gene>
<reference evidence="2 3" key="1">
    <citation type="submission" date="2018-07" db="EMBL/GenBank/DDBJ databases">
        <title>Phylogenomic Insights into understanding Host Adaptation of Lactobacillus reuteri by a novel species, Lactobacillus spp. M31.</title>
        <authorList>
            <person name="Sharma S."/>
            <person name="Patil P."/>
            <person name="Korpole S."/>
            <person name="Patil P.B."/>
        </authorList>
    </citation>
    <scope>NUCLEOTIDE SEQUENCE [LARGE SCALE GENOMIC DNA]</scope>
    <source>
        <strain evidence="2 3">M31</strain>
    </source>
</reference>
<dbReference type="Proteomes" id="UP000704341">
    <property type="component" value="Unassembled WGS sequence"/>
</dbReference>
<accession>A0ABR8P3F8</accession>